<dbReference type="EMBL" id="JAVFKD010000016">
    <property type="protein sequence ID" value="KAK5987428.1"/>
    <property type="molecule type" value="Genomic_DNA"/>
</dbReference>
<dbReference type="InterPro" id="IPR013097">
    <property type="entry name" value="Dabb"/>
</dbReference>
<accession>A0ABR0S5I6</accession>
<keyword evidence="3" id="KW-1185">Reference proteome</keyword>
<reference evidence="2 3" key="1">
    <citation type="submission" date="2024-01" db="EMBL/GenBank/DDBJ databases">
        <title>Complete genome of Cladobotryum mycophilum ATHUM6906.</title>
        <authorList>
            <person name="Christinaki A.C."/>
            <person name="Myridakis A.I."/>
            <person name="Kouvelis V.N."/>
        </authorList>
    </citation>
    <scope>NUCLEOTIDE SEQUENCE [LARGE SCALE GENOMIC DNA]</scope>
    <source>
        <strain evidence="2 3">ATHUM6906</strain>
    </source>
</reference>
<evidence type="ECO:0000259" key="1">
    <source>
        <dbReference type="PROSITE" id="PS51502"/>
    </source>
</evidence>
<protein>
    <recommendedName>
        <fullName evidence="1">Stress-response A/B barrel domain-containing protein</fullName>
    </recommendedName>
</protein>
<dbReference type="SUPFAM" id="SSF54909">
    <property type="entry name" value="Dimeric alpha+beta barrel"/>
    <property type="match status" value="1"/>
</dbReference>
<sequence length="81" mass="9228">MSRSGYQKPYIVSLKGGKDHSIEGKQHGHSHAFVVEFSNIPDRNYYVDEDPAHDAFKQKIGPLIEKVTVLDYTHGNFEPKK</sequence>
<evidence type="ECO:0000313" key="2">
    <source>
        <dbReference type="EMBL" id="KAK5987428.1"/>
    </source>
</evidence>
<feature type="domain" description="Stress-response A/B barrel" evidence="1">
    <location>
        <begin position="1"/>
        <end position="72"/>
    </location>
</feature>
<dbReference type="InterPro" id="IPR011008">
    <property type="entry name" value="Dimeric_a/b-barrel"/>
</dbReference>
<organism evidence="2 3">
    <name type="scientific">Cladobotryum mycophilum</name>
    <dbReference type="NCBI Taxonomy" id="491253"/>
    <lineage>
        <taxon>Eukaryota</taxon>
        <taxon>Fungi</taxon>
        <taxon>Dikarya</taxon>
        <taxon>Ascomycota</taxon>
        <taxon>Pezizomycotina</taxon>
        <taxon>Sordariomycetes</taxon>
        <taxon>Hypocreomycetidae</taxon>
        <taxon>Hypocreales</taxon>
        <taxon>Hypocreaceae</taxon>
        <taxon>Cladobotryum</taxon>
    </lineage>
</organism>
<dbReference type="PROSITE" id="PS51502">
    <property type="entry name" value="S_R_A_B_BARREL"/>
    <property type="match status" value="1"/>
</dbReference>
<evidence type="ECO:0000313" key="3">
    <source>
        <dbReference type="Proteomes" id="UP001338125"/>
    </source>
</evidence>
<dbReference type="Proteomes" id="UP001338125">
    <property type="component" value="Unassembled WGS sequence"/>
</dbReference>
<proteinExistence type="predicted"/>
<name>A0ABR0S5I6_9HYPO</name>
<dbReference type="Pfam" id="PF07876">
    <property type="entry name" value="Dabb"/>
    <property type="match status" value="1"/>
</dbReference>
<comment type="caution">
    <text evidence="2">The sequence shown here is derived from an EMBL/GenBank/DDBJ whole genome shotgun (WGS) entry which is preliminary data.</text>
</comment>
<dbReference type="Gene3D" id="3.30.70.100">
    <property type="match status" value="1"/>
</dbReference>
<gene>
    <name evidence="2" type="ORF">PT974_11555</name>
</gene>